<proteinExistence type="predicted"/>
<dbReference type="SUPFAM" id="SSF49265">
    <property type="entry name" value="Fibronectin type III"/>
    <property type="match status" value="1"/>
</dbReference>
<sequence>MARSRIYIFKISEPGDAPTNITWRFDDNDNLLIDWDKVLYPNGNVSYILYLSNFVDRVAGPPVRIPQIPYNVNVTLQISAVNEWGEGLKSNPITFPTPHGGPRDAPSLTSLLSKDVKGYTIYFKKNGDTNDEPWQYVQVHANRTRFTIDESLGLEEDSHYMMKITATNERHEGPASEISWFDTYINVVEDLPAPENVTAFLRNTSLVVHIPLKHAYQNYIIYVRPEFSEQYWKYEAINVTEMQETIVVQHFPLDKNDRFAYICIRDL</sequence>
<dbReference type="Gene3D" id="2.60.40.10">
    <property type="entry name" value="Immunoglobulins"/>
    <property type="match status" value="2"/>
</dbReference>
<dbReference type="PROSITE" id="PS50853">
    <property type="entry name" value="FN3"/>
    <property type="match status" value="1"/>
</dbReference>
<organism evidence="2 3">
    <name type="scientific">Strongylus vulgaris</name>
    <name type="common">Blood worm</name>
    <dbReference type="NCBI Taxonomy" id="40348"/>
    <lineage>
        <taxon>Eukaryota</taxon>
        <taxon>Metazoa</taxon>
        <taxon>Ecdysozoa</taxon>
        <taxon>Nematoda</taxon>
        <taxon>Chromadorea</taxon>
        <taxon>Rhabditida</taxon>
        <taxon>Rhabditina</taxon>
        <taxon>Rhabditomorpha</taxon>
        <taxon>Strongyloidea</taxon>
        <taxon>Strongylidae</taxon>
        <taxon>Strongylus</taxon>
    </lineage>
</organism>
<evidence type="ECO:0000313" key="2">
    <source>
        <dbReference type="EMBL" id="VDM67163.1"/>
    </source>
</evidence>
<dbReference type="Proteomes" id="UP000270094">
    <property type="component" value="Unassembled WGS sequence"/>
</dbReference>
<keyword evidence="3" id="KW-1185">Reference proteome</keyword>
<feature type="domain" description="Fibronectin type-III" evidence="1">
    <location>
        <begin position="92"/>
        <end position="186"/>
    </location>
</feature>
<name>A0A3P7IH06_STRVU</name>
<dbReference type="AlphaFoldDB" id="A0A3P7IH06"/>
<dbReference type="InterPro" id="IPR036116">
    <property type="entry name" value="FN3_sf"/>
</dbReference>
<gene>
    <name evidence="2" type="ORF">SVUK_LOCUS2161</name>
</gene>
<evidence type="ECO:0000259" key="1">
    <source>
        <dbReference type="PROSITE" id="PS50853"/>
    </source>
</evidence>
<dbReference type="OrthoDB" id="6244967at2759"/>
<dbReference type="EMBL" id="UYYB01004788">
    <property type="protein sequence ID" value="VDM67163.1"/>
    <property type="molecule type" value="Genomic_DNA"/>
</dbReference>
<reference evidence="2 3" key="1">
    <citation type="submission" date="2018-11" db="EMBL/GenBank/DDBJ databases">
        <authorList>
            <consortium name="Pathogen Informatics"/>
        </authorList>
    </citation>
    <scope>NUCLEOTIDE SEQUENCE [LARGE SCALE GENOMIC DNA]</scope>
</reference>
<dbReference type="InterPro" id="IPR013783">
    <property type="entry name" value="Ig-like_fold"/>
</dbReference>
<protein>
    <recommendedName>
        <fullName evidence="1">Fibronectin type-III domain-containing protein</fullName>
    </recommendedName>
</protein>
<dbReference type="CDD" id="cd00063">
    <property type="entry name" value="FN3"/>
    <property type="match status" value="2"/>
</dbReference>
<accession>A0A3P7IH06</accession>
<evidence type="ECO:0000313" key="3">
    <source>
        <dbReference type="Proteomes" id="UP000270094"/>
    </source>
</evidence>
<dbReference type="InterPro" id="IPR003961">
    <property type="entry name" value="FN3_dom"/>
</dbReference>